<evidence type="ECO:0000256" key="2">
    <source>
        <dbReference type="SAM" id="Phobius"/>
    </source>
</evidence>
<evidence type="ECO:0000313" key="4">
    <source>
        <dbReference type="Proteomes" id="UP000590749"/>
    </source>
</evidence>
<gene>
    <name evidence="3" type="ORF">FHR83_003062</name>
</gene>
<feature type="transmembrane region" description="Helical" evidence="2">
    <location>
        <begin position="409"/>
        <end position="429"/>
    </location>
</feature>
<dbReference type="RefSeq" id="WP_183220054.1">
    <property type="nucleotide sequence ID" value="NZ_BMPW01000022.1"/>
</dbReference>
<accession>A0A7W5AGL4</accession>
<feature type="compositionally biased region" description="Basic and acidic residues" evidence="1">
    <location>
        <begin position="433"/>
        <end position="442"/>
    </location>
</feature>
<dbReference type="PANTHER" id="PTHR30353">
    <property type="entry name" value="INNER MEMBRANE PROTEIN DEDA-RELATED"/>
    <property type="match status" value="1"/>
</dbReference>
<dbReference type="EMBL" id="JACHXF010000005">
    <property type="protein sequence ID" value="MBB3095399.1"/>
    <property type="molecule type" value="Genomic_DNA"/>
</dbReference>
<feature type="transmembrane region" description="Helical" evidence="2">
    <location>
        <begin position="131"/>
        <end position="148"/>
    </location>
</feature>
<keyword evidence="2" id="KW-0812">Transmembrane</keyword>
<dbReference type="GO" id="GO:0050380">
    <property type="term" value="F:undecaprenyl-diphosphatase activity"/>
    <property type="evidence" value="ECO:0007669"/>
    <property type="project" value="UniProtKB-EC"/>
</dbReference>
<protein>
    <submittedName>
        <fullName evidence="3">Undecaprenyl-diphosphatase</fullName>
        <ecNumber evidence="3">3.6.1.27</ecNumber>
    </submittedName>
</protein>
<dbReference type="InterPro" id="IPR032818">
    <property type="entry name" value="DedA-like"/>
</dbReference>
<feature type="transmembrane region" description="Helical" evidence="2">
    <location>
        <begin position="12"/>
        <end position="36"/>
    </location>
</feature>
<feature type="transmembrane region" description="Helical" evidence="2">
    <location>
        <begin position="210"/>
        <end position="232"/>
    </location>
</feature>
<keyword evidence="2" id="KW-0472">Membrane</keyword>
<evidence type="ECO:0000313" key="3">
    <source>
        <dbReference type="EMBL" id="MBB3095399.1"/>
    </source>
</evidence>
<evidence type="ECO:0000256" key="1">
    <source>
        <dbReference type="SAM" id="MobiDB-lite"/>
    </source>
</evidence>
<feature type="region of interest" description="Disordered" evidence="1">
    <location>
        <begin position="432"/>
        <end position="452"/>
    </location>
</feature>
<feature type="transmembrane region" description="Helical" evidence="2">
    <location>
        <begin position="298"/>
        <end position="318"/>
    </location>
</feature>
<comment type="caution">
    <text evidence="3">The sequence shown here is derived from an EMBL/GenBank/DDBJ whole genome shotgun (WGS) entry which is preliminary data.</text>
</comment>
<dbReference type="PANTHER" id="PTHR30353:SF0">
    <property type="entry name" value="TRANSMEMBRANE PROTEIN"/>
    <property type="match status" value="1"/>
</dbReference>
<feature type="transmembrane region" description="Helical" evidence="2">
    <location>
        <begin position="385"/>
        <end position="403"/>
    </location>
</feature>
<name>A0A7W5AGL4_9ACTN</name>
<dbReference type="AlphaFoldDB" id="A0A7W5AGL4"/>
<feature type="transmembrane region" description="Helical" evidence="2">
    <location>
        <begin position="42"/>
        <end position="69"/>
    </location>
</feature>
<organism evidence="3 4">
    <name type="scientific">Actinoplanes campanulatus</name>
    <dbReference type="NCBI Taxonomy" id="113559"/>
    <lineage>
        <taxon>Bacteria</taxon>
        <taxon>Bacillati</taxon>
        <taxon>Actinomycetota</taxon>
        <taxon>Actinomycetes</taxon>
        <taxon>Micromonosporales</taxon>
        <taxon>Micromonosporaceae</taxon>
        <taxon>Actinoplanes</taxon>
    </lineage>
</organism>
<feature type="transmembrane region" description="Helical" evidence="2">
    <location>
        <begin position="168"/>
        <end position="189"/>
    </location>
</feature>
<proteinExistence type="predicted"/>
<dbReference type="EC" id="3.6.1.27" evidence="3"/>
<sequence>MRWLNDLLGDLPWALVCLVVGVLVTAETALLAGLVLPAATALVAMGLLANAGVVPVGPALLTAVAAAVIGGNIAFRRAGTAPATGKQRAWDRAEKLFQRHGGRAVFLGQWVVGARTLMPRLAARNGVPRKIFMAWHTPAAISWALWMVGASYAAGASYDVLAARAGRAAGALAALTVLVLGLTLAGRLFGRHPDPVRAVARRFRPKPLPAGTATAVSLVLLVALAFLLIAVIPPVVRFSGLSAVDETVAAWARSQWTSDGYFAALQIATSLVPEILVILALVIALARWCWRGFDLRAFFPEVLGPILPAVVLAVVLAATADPGRRTTGDIPFPPAGELDGSLPLDAQVIAVHSMPAGQTAQVAAAAGLLAWVVVRGLPWKWRVTVWTLATGYTLVCAGSWVYLNWSDTSVTVAAVVLGVAWAAVNAAVWSSRAEGDTPEPRPEPAALSESTV</sequence>
<dbReference type="Proteomes" id="UP000590749">
    <property type="component" value="Unassembled WGS sequence"/>
</dbReference>
<reference evidence="3 4" key="1">
    <citation type="submission" date="2020-08" db="EMBL/GenBank/DDBJ databases">
        <title>Genomic Encyclopedia of Type Strains, Phase III (KMG-III): the genomes of soil and plant-associated and newly described type strains.</title>
        <authorList>
            <person name="Whitman W."/>
        </authorList>
    </citation>
    <scope>NUCLEOTIDE SEQUENCE [LARGE SCALE GENOMIC DNA]</scope>
    <source>
        <strain evidence="3 4">CECT 3287</strain>
    </source>
</reference>
<keyword evidence="4" id="KW-1185">Reference proteome</keyword>
<feature type="transmembrane region" description="Helical" evidence="2">
    <location>
        <begin position="261"/>
        <end position="286"/>
    </location>
</feature>
<keyword evidence="3" id="KW-0378">Hydrolase</keyword>
<keyword evidence="2" id="KW-1133">Transmembrane helix</keyword>